<evidence type="ECO:0000313" key="2">
    <source>
        <dbReference type="EMBL" id="JAD71280.1"/>
    </source>
</evidence>
<name>A0A0A9CD08_ARUDO</name>
<protein>
    <submittedName>
        <fullName evidence="2">Uncharacterized protein</fullName>
    </submittedName>
</protein>
<dbReference type="EMBL" id="GBRH01226615">
    <property type="protein sequence ID" value="JAD71280.1"/>
    <property type="molecule type" value="Transcribed_RNA"/>
</dbReference>
<evidence type="ECO:0000256" key="1">
    <source>
        <dbReference type="SAM" id="MobiDB-lite"/>
    </source>
</evidence>
<accession>A0A0A9CD08</accession>
<feature type="compositionally biased region" description="Basic and acidic residues" evidence="1">
    <location>
        <begin position="1"/>
        <end position="12"/>
    </location>
</feature>
<organism evidence="2">
    <name type="scientific">Arundo donax</name>
    <name type="common">Giant reed</name>
    <name type="synonym">Donax arundinaceus</name>
    <dbReference type="NCBI Taxonomy" id="35708"/>
    <lineage>
        <taxon>Eukaryota</taxon>
        <taxon>Viridiplantae</taxon>
        <taxon>Streptophyta</taxon>
        <taxon>Embryophyta</taxon>
        <taxon>Tracheophyta</taxon>
        <taxon>Spermatophyta</taxon>
        <taxon>Magnoliopsida</taxon>
        <taxon>Liliopsida</taxon>
        <taxon>Poales</taxon>
        <taxon>Poaceae</taxon>
        <taxon>PACMAD clade</taxon>
        <taxon>Arundinoideae</taxon>
        <taxon>Arundineae</taxon>
        <taxon>Arundo</taxon>
    </lineage>
</organism>
<reference evidence="2" key="2">
    <citation type="journal article" date="2015" name="Data Brief">
        <title>Shoot transcriptome of the giant reed, Arundo donax.</title>
        <authorList>
            <person name="Barrero R.A."/>
            <person name="Guerrero F.D."/>
            <person name="Moolhuijzen P."/>
            <person name="Goolsby J.A."/>
            <person name="Tidwell J."/>
            <person name="Bellgard S.E."/>
            <person name="Bellgard M.I."/>
        </authorList>
    </citation>
    <scope>NUCLEOTIDE SEQUENCE</scope>
    <source>
        <tissue evidence="2">Shoot tissue taken approximately 20 cm above the soil surface</tissue>
    </source>
</reference>
<reference evidence="2" key="1">
    <citation type="submission" date="2014-09" db="EMBL/GenBank/DDBJ databases">
        <authorList>
            <person name="Magalhaes I.L.F."/>
            <person name="Oliveira U."/>
            <person name="Santos F.R."/>
            <person name="Vidigal T.H.D.A."/>
            <person name="Brescovit A.D."/>
            <person name="Santos A.J."/>
        </authorList>
    </citation>
    <scope>NUCLEOTIDE SEQUENCE</scope>
    <source>
        <tissue evidence="2">Shoot tissue taken approximately 20 cm above the soil surface</tissue>
    </source>
</reference>
<sequence length="81" mass="8915">MSVARARGEQREMQQVIGGWRGAHWPPERVGIFERRAGQTASDGVGVLVHEKGSGRSEALRIGESGDEDYLHLGPSCWELN</sequence>
<proteinExistence type="predicted"/>
<feature type="region of interest" description="Disordered" evidence="1">
    <location>
        <begin position="1"/>
        <end position="22"/>
    </location>
</feature>
<dbReference type="AlphaFoldDB" id="A0A0A9CD08"/>